<dbReference type="AlphaFoldDB" id="A0A1Y0IV43"/>
<dbReference type="InterPro" id="IPR003439">
    <property type="entry name" value="ABC_transporter-like_ATP-bd"/>
</dbReference>
<organism evidence="6 7">
    <name type="scientific">Tumebacillus avium</name>
    <dbReference type="NCBI Taxonomy" id="1903704"/>
    <lineage>
        <taxon>Bacteria</taxon>
        <taxon>Bacillati</taxon>
        <taxon>Bacillota</taxon>
        <taxon>Bacilli</taxon>
        <taxon>Bacillales</taxon>
        <taxon>Alicyclobacillaceae</taxon>
        <taxon>Tumebacillus</taxon>
    </lineage>
</organism>
<dbReference type="PROSITE" id="PS00211">
    <property type="entry name" value="ABC_TRANSPORTER_1"/>
    <property type="match status" value="1"/>
</dbReference>
<comment type="similarity">
    <text evidence="1">Belongs to the ABC transporter superfamily.</text>
</comment>
<dbReference type="SMART" id="SM00382">
    <property type="entry name" value="AAA"/>
    <property type="match status" value="1"/>
</dbReference>
<dbReference type="InterPro" id="IPR003593">
    <property type="entry name" value="AAA+_ATPase"/>
</dbReference>
<dbReference type="Gene3D" id="3.40.50.300">
    <property type="entry name" value="P-loop containing nucleotide triphosphate hydrolases"/>
    <property type="match status" value="1"/>
</dbReference>
<evidence type="ECO:0000259" key="5">
    <source>
        <dbReference type="PROSITE" id="PS50893"/>
    </source>
</evidence>
<dbReference type="RefSeq" id="WP_087459129.1">
    <property type="nucleotide sequence ID" value="NZ_CP021434.1"/>
</dbReference>
<dbReference type="PANTHER" id="PTHR43335:SF4">
    <property type="entry name" value="ABC TRANSPORTER, ATP-BINDING PROTEIN"/>
    <property type="match status" value="1"/>
</dbReference>
<accession>A0A1Y0IV43</accession>
<keyword evidence="7" id="KW-1185">Reference proteome</keyword>
<name>A0A1Y0IV43_9BACL</name>
<evidence type="ECO:0000256" key="2">
    <source>
        <dbReference type="ARBA" id="ARBA00022448"/>
    </source>
</evidence>
<evidence type="ECO:0000256" key="4">
    <source>
        <dbReference type="ARBA" id="ARBA00022840"/>
    </source>
</evidence>
<evidence type="ECO:0000256" key="1">
    <source>
        <dbReference type="ARBA" id="ARBA00005417"/>
    </source>
</evidence>
<dbReference type="PANTHER" id="PTHR43335">
    <property type="entry name" value="ABC TRANSPORTER, ATP-BINDING PROTEIN"/>
    <property type="match status" value="1"/>
</dbReference>
<keyword evidence="4 6" id="KW-0067">ATP-binding</keyword>
<dbReference type="GO" id="GO:0005524">
    <property type="term" value="F:ATP binding"/>
    <property type="evidence" value="ECO:0007669"/>
    <property type="project" value="UniProtKB-KW"/>
</dbReference>
<dbReference type="PROSITE" id="PS50893">
    <property type="entry name" value="ABC_TRANSPORTER_2"/>
    <property type="match status" value="1"/>
</dbReference>
<dbReference type="OrthoDB" id="9771863at2"/>
<dbReference type="SUPFAM" id="SSF52540">
    <property type="entry name" value="P-loop containing nucleoside triphosphate hydrolases"/>
    <property type="match status" value="1"/>
</dbReference>
<dbReference type="EMBL" id="CP021434">
    <property type="protein sequence ID" value="ARU63799.1"/>
    <property type="molecule type" value="Genomic_DNA"/>
</dbReference>
<sequence length="223" mass="24865">MTTAKSYIQIQNMSKKIQGATVLDSINLELQSGKIYGFQGKNGSGKTMLFRAICGLILPSAGEVRIDGERLGADLSFPRSVGILIEYPGFLPQYTGLKNLMLLASLKEEIGEDEVRTSIARVGLDPDDKRKFKKYSLGMKQRLGLAQTIMEDPDLVILDEPTNALDDKGVEMVRDILLDLKQRGKTVLVASHDKEELDFLVDEKFTMENGRITKHEVMKKESV</sequence>
<keyword evidence="2" id="KW-0813">Transport</keyword>
<reference evidence="7" key="1">
    <citation type="submission" date="2017-05" db="EMBL/GenBank/DDBJ databases">
        <authorList>
            <person name="Sung H."/>
        </authorList>
    </citation>
    <scope>NUCLEOTIDE SEQUENCE [LARGE SCALE GENOMIC DNA]</scope>
    <source>
        <strain evidence="7">AR23208</strain>
    </source>
</reference>
<keyword evidence="3" id="KW-0547">Nucleotide-binding</keyword>
<evidence type="ECO:0000256" key="3">
    <source>
        <dbReference type="ARBA" id="ARBA00022741"/>
    </source>
</evidence>
<dbReference type="GO" id="GO:0016887">
    <property type="term" value="F:ATP hydrolysis activity"/>
    <property type="evidence" value="ECO:0007669"/>
    <property type="project" value="InterPro"/>
</dbReference>
<protein>
    <submittedName>
        <fullName evidence="6">Multidrug ABC transporter ATP-binding protein</fullName>
    </submittedName>
</protein>
<dbReference type="Proteomes" id="UP000195437">
    <property type="component" value="Chromosome"/>
</dbReference>
<feature type="domain" description="ABC transporter" evidence="5">
    <location>
        <begin position="8"/>
        <end position="223"/>
    </location>
</feature>
<evidence type="ECO:0000313" key="6">
    <source>
        <dbReference type="EMBL" id="ARU63799.1"/>
    </source>
</evidence>
<dbReference type="InterPro" id="IPR027417">
    <property type="entry name" value="P-loop_NTPase"/>
</dbReference>
<dbReference type="Pfam" id="PF00005">
    <property type="entry name" value="ABC_tran"/>
    <property type="match status" value="1"/>
</dbReference>
<proteinExistence type="inferred from homology"/>
<evidence type="ECO:0000313" key="7">
    <source>
        <dbReference type="Proteomes" id="UP000195437"/>
    </source>
</evidence>
<dbReference type="KEGG" id="tum:CBW65_05585"/>
<dbReference type="InterPro" id="IPR017871">
    <property type="entry name" value="ABC_transporter-like_CS"/>
</dbReference>
<gene>
    <name evidence="6" type="ORF">CBW65_05585</name>
</gene>